<proteinExistence type="predicted"/>
<dbReference type="Proteomes" id="UP000761574">
    <property type="component" value="Unassembled WGS sequence"/>
</dbReference>
<dbReference type="PANTHER" id="PTHR43792:SF1">
    <property type="entry name" value="N-ACETYLTRANSFERASE DOMAIN-CONTAINING PROTEIN"/>
    <property type="match status" value="1"/>
</dbReference>
<gene>
    <name evidence="2" type="ORF">TUM4630_34120</name>
</gene>
<dbReference type="InterPro" id="IPR016181">
    <property type="entry name" value="Acyl_CoA_acyltransferase"/>
</dbReference>
<dbReference type="RefSeq" id="WP_110457638.1">
    <property type="nucleotide sequence ID" value="NZ_BPFB01000065.1"/>
</dbReference>
<dbReference type="SUPFAM" id="SSF55729">
    <property type="entry name" value="Acyl-CoA N-acyltransferases (Nat)"/>
    <property type="match status" value="1"/>
</dbReference>
<evidence type="ECO:0000313" key="3">
    <source>
        <dbReference type="Proteomes" id="UP000761574"/>
    </source>
</evidence>
<accession>A0ABQ4NT21</accession>
<keyword evidence="3" id="KW-1185">Reference proteome</keyword>
<evidence type="ECO:0000259" key="1">
    <source>
        <dbReference type="Pfam" id="PF13302"/>
    </source>
</evidence>
<evidence type="ECO:0000313" key="2">
    <source>
        <dbReference type="EMBL" id="GIU02456.1"/>
    </source>
</evidence>
<reference evidence="2 3" key="1">
    <citation type="submission" date="2021-05" db="EMBL/GenBank/DDBJ databases">
        <title>Molecular characterization for Shewanella algae harboring chromosomal blaOXA-55-like strains isolated from clinical and environment sample.</title>
        <authorList>
            <person name="Ohama Y."/>
            <person name="Aoki K."/>
            <person name="Harada S."/>
            <person name="Moriya K."/>
            <person name="Ishii Y."/>
            <person name="Tateda K."/>
        </authorList>
    </citation>
    <scope>NUCLEOTIDE SEQUENCE [LARGE SCALE GENOMIC DNA]</scope>
    <source>
        <strain evidence="2 3">LMG 23746</strain>
    </source>
</reference>
<dbReference type="InterPro" id="IPR000182">
    <property type="entry name" value="GNAT_dom"/>
</dbReference>
<dbReference type="Pfam" id="PF13302">
    <property type="entry name" value="Acetyltransf_3"/>
    <property type="match status" value="1"/>
</dbReference>
<organism evidence="2 3">
    <name type="scientific">Shewanella algidipiscicola</name>
    <dbReference type="NCBI Taxonomy" id="614070"/>
    <lineage>
        <taxon>Bacteria</taxon>
        <taxon>Pseudomonadati</taxon>
        <taxon>Pseudomonadota</taxon>
        <taxon>Gammaproteobacteria</taxon>
        <taxon>Alteromonadales</taxon>
        <taxon>Shewanellaceae</taxon>
        <taxon>Shewanella</taxon>
    </lineage>
</organism>
<protein>
    <recommendedName>
        <fullName evidence="1">N-acetyltransferase domain-containing protein</fullName>
    </recommendedName>
</protein>
<sequence>MNIANSPRLRFEMLTQDDAPLLFELDQDPEVMRYINGGKPSTMDEITNVILPRLNAYTNPEQGWGIWKVTTLSDNATLPSTFIGWILVRPMDFFSDKPKYHDIELGWRFKKCTWGKGYATEAARAVSDAIILQPRVSHISAVADKDNMASINIMQKLGMTYQKVAPYSTPTGEVPVVYYQKQVR</sequence>
<dbReference type="InterPro" id="IPR051531">
    <property type="entry name" value="N-acetyltransferase"/>
</dbReference>
<feature type="domain" description="N-acetyltransferase" evidence="1">
    <location>
        <begin position="8"/>
        <end position="160"/>
    </location>
</feature>
<dbReference type="PANTHER" id="PTHR43792">
    <property type="entry name" value="GNAT FAMILY, PUTATIVE (AFU_ORTHOLOGUE AFUA_3G00765)-RELATED-RELATED"/>
    <property type="match status" value="1"/>
</dbReference>
<dbReference type="EMBL" id="BPFB01000065">
    <property type="protein sequence ID" value="GIU02456.1"/>
    <property type="molecule type" value="Genomic_DNA"/>
</dbReference>
<dbReference type="Gene3D" id="3.40.630.30">
    <property type="match status" value="1"/>
</dbReference>
<name>A0ABQ4NT21_9GAMM</name>
<comment type="caution">
    <text evidence="2">The sequence shown here is derived from an EMBL/GenBank/DDBJ whole genome shotgun (WGS) entry which is preliminary data.</text>
</comment>